<dbReference type="GeneID" id="30306258"/>
<dbReference type="EMBL" id="KU686207">
    <property type="protein sequence ID" value="AOV61019.1"/>
    <property type="molecule type" value="Genomic_DNA"/>
</dbReference>
<dbReference type="EMBL" id="KU686209">
    <property type="protein sequence ID" value="AOV61447.1"/>
    <property type="molecule type" value="Genomic_DNA"/>
</dbReference>
<dbReference type="KEGG" id="vg:30306258"/>
<evidence type="ECO:0000313" key="1">
    <source>
        <dbReference type="EMBL" id="AOV61019.1"/>
    </source>
</evidence>
<evidence type="ECO:0000313" key="4">
    <source>
        <dbReference type="Proteomes" id="UP000202158"/>
    </source>
</evidence>
<reference evidence="4 5" key="1">
    <citation type="journal article" date="2016" name="Virology">
        <title>The genomic content and context of auxiliary metabolic genes in marine cyanomyoviruses.</title>
        <authorList>
            <person name="Crummett L.T."/>
            <person name="Puxty R.J."/>
            <person name="Weihe C."/>
            <person name="Marston M.F."/>
            <person name="Martiny J.B."/>
        </authorList>
    </citation>
    <scope>NUCLEOTIDE SEQUENCE [LARGE SCALE GENOMIC DNA]</scope>
    <source>
        <strain evidence="1">0210CC35</strain>
        <strain evidence="2">0310NB44</strain>
        <strain evidence="3">1209TA19</strain>
    </source>
</reference>
<protein>
    <submittedName>
        <fullName evidence="2">Uncharacterized protein</fullName>
    </submittedName>
</protein>
<gene>
    <name evidence="1" type="ORF">C350210_188</name>
    <name evidence="2" type="ORF">N440310_187</name>
    <name evidence="3" type="ORF">T191209_187</name>
</gene>
<keyword evidence="6" id="KW-1185">Reference proteome</keyword>
<evidence type="ECO:0000313" key="2">
    <source>
        <dbReference type="EMBL" id="AOV61233.1"/>
    </source>
</evidence>
<dbReference type="RefSeq" id="YP_009321099.1">
    <property type="nucleotide sequence ID" value="NC_031903.1"/>
</dbReference>
<accession>A0A1D8KRE0</accession>
<sequence>MVFDWMTVAHKQEEFLRSLKQNGVVESILTLSVSCFSLRTSGVHVPQPGPITGPF</sequence>
<evidence type="ECO:0000313" key="5">
    <source>
        <dbReference type="Proteomes" id="UP000241089"/>
    </source>
</evidence>
<proteinExistence type="predicted"/>
<dbReference type="Proteomes" id="UP000241975">
    <property type="component" value="Segment"/>
</dbReference>
<evidence type="ECO:0000313" key="3">
    <source>
        <dbReference type="EMBL" id="AOV61447.1"/>
    </source>
</evidence>
<dbReference type="EMBL" id="KU686208">
    <property type="protein sequence ID" value="AOV61233.1"/>
    <property type="molecule type" value="Genomic_DNA"/>
</dbReference>
<evidence type="ECO:0000313" key="6">
    <source>
        <dbReference type="Proteomes" id="UP000241975"/>
    </source>
</evidence>
<organism evidence="2 5">
    <name type="scientific">Synechococcus phage S-CAM22</name>
    <dbReference type="NCBI Taxonomy" id="1883365"/>
    <lineage>
        <taxon>Viruses</taxon>
        <taxon>Duplodnaviria</taxon>
        <taxon>Heunggongvirae</taxon>
        <taxon>Uroviricota</taxon>
        <taxon>Caudoviricetes</taxon>
        <taxon>Pantevenvirales</taxon>
        <taxon>Kyanoviridae</taxon>
        <taxon>Alisovirus</taxon>
        <taxon>Alisovirus socal22</taxon>
    </lineage>
</organism>
<dbReference type="Proteomes" id="UP000241089">
    <property type="component" value="Segment"/>
</dbReference>
<dbReference type="Proteomes" id="UP000202158">
    <property type="component" value="Segment"/>
</dbReference>
<name>A0A1D8KRE0_9CAUD</name>